<comment type="subcellular location">
    <subcellularLocation>
        <location evidence="1">Cell envelope</location>
    </subcellularLocation>
</comment>
<dbReference type="Pfam" id="PF00496">
    <property type="entry name" value="SBP_bac_5"/>
    <property type="match status" value="1"/>
</dbReference>
<name>A0ABY7WNA0_9LACO</name>
<protein>
    <submittedName>
        <fullName evidence="6">Peptide ABC transporter substrate-binding protein</fullName>
    </submittedName>
</protein>
<sequence>MNKRLIAGITLAAGIISTVGIGGYLRMPKNDINTGHADVFRTSTAMPIETTDPARYSALDTSNILSALSVGLYTTDSAGNAVPAMADGSPSVSKDGRDYTFKLQNDYRWNDGSPVTADDYVYAWQRAVDPRSHARYASRLDILDNAAAIRNGTMSPDKLAVSAPNATTLKFKLTAPEPYLKEYLAATIFQPVSRSFGERVGFDYGSSDRKVLSNGPFTIAQWSGPKDKHWELKRNPYYPHHASIGMRQIHFRVLTQAAALQRYRAHQLDTVLLTPNELPRFKGNRDLHSVRTESTAYLFFNSQSGPTANVHVRRAMATGFDKRLLTLSKLADGSEPLNGLIPSGLMRTTRGEDYRTATGNLMQYDTVYAAQQWALAQKALGHRKITLTLNIADNPVATTTATFMQSQLEHNLPGLTLRISKTSLQRRVQLEASGKYDVVFATWTPFGSDAAAYLKFSQSGNVQNVSGYSNPTFDHYYGEITTKYADQPAKRLPIIQRAERLIITKDVPIAPVMQSGLSYLVRPGIGALPVQPNGAINYSAIQP</sequence>
<organism evidence="6 7">
    <name type="scientific">Lacticaseibacillus pabuli</name>
    <dbReference type="NCBI Taxonomy" id="3025672"/>
    <lineage>
        <taxon>Bacteria</taxon>
        <taxon>Bacillati</taxon>
        <taxon>Bacillota</taxon>
        <taxon>Bacilli</taxon>
        <taxon>Lactobacillales</taxon>
        <taxon>Lactobacillaceae</taxon>
        <taxon>Lacticaseibacillus</taxon>
    </lineage>
</organism>
<dbReference type="CDD" id="cd08504">
    <property type="entry name" value="PBP2_OppA"/>
    <property type="match status" value="1"/>
</dbReference>
<reference evidence="6 7" key="1">
    <citation type="submission" date="2023-02" db="EMBL/GenBank/DDBJ databases">
        <title>Genome sequence of Lacticaseibacillus sp. KACC 23028.</title>
        <authorList>
            <person name="Kim S."/>
            <person name="Heo J."/>
            <person name="Kwon S.-W."/>
        </authorList>
    </citation>
    <scope>NUCLEOTIDE SEQUENCE [LARGE SCALE GENOMIC DNA]</scope>
    <source>
        <strain evidence="6 7">KACC 23028</strain>
    </source>
</reference>
<dbReference type="PANTHER" id="PTHR30290:SF10">
    <property type="entry name" value="PERIPLASMIC OLIGOPEPTIDE-BINDING PROTEIN-RELATED"/>
    <property type="match status" value="1"/>
</dbReference>
<proteinExistence type="inferred from homology"/>
<dbReference type="Gene3D" id="3.10.105.10">
    <property type="entry name" value="Dipeptide-binding Protein, Domain 3"/>
    <property type="match status" value="1"/>
</dbReference>
<dbReference type="EMBL" id="CP117884">
    <property type="protein sequence ID" value="WDF81692.1"/>
    <property type="molecule type" value="Genomic_DNA"/>
</dbReference>
<evidence type="ECO:0000256" key="1">
    <source>
        <dbReference type="ARBA" id="ARBA00004196"/>
    </source>
</evidence>
<dbReference type="Gene3D" id="3.90.76.10">
    <property type="entry name" value="Dipeptide-binding Protein, Domain 1"/>
    <property type="match status" value="1"/>
</dbReference>
<evidence type="ECO:0000313" key="7">
    <source>
        <dbReference type="Proteomes" id="UP001220377"/>
    </source>
</evidence>
<evidence type="ECO:0000256" key="4">
    <source>
        <dbReference type="ARBA" id="ARBA00022729"/>
    </source>
</evidence>
<dbReference type="Gene3D" id="3.40.190.10">
    <property type="entry name" value="Periplasmic binding protein-like II"/>
    <property type="match status" value="1"/>
</dbReference>
<evidence type="ECO:0000259" key="5">
    <source>
        <dbReference type="Pfam" id="PF00496"/>
    </source>
</evidence>
<dbReference type="RefSeq" id="WP_274258646.1">
    <property type="nucleotide sequence ID" value="NZ_CP117884.1"/>
</dbReference>
<keyword evidence="4" id="KW-0732">Signal</keyword>
<keyword evidence="7" id="KW-1185">Reference proteome</keyword>
<dbReference type="InterPro" id="IPR030678">
    <property type="entry name" value="Peptide/Ni-bd"/>
</dbReference>
<dbReference type="Proteomes" id="UP001220377">
    <property type="component" value="Chromosome"/>
</dbReference>
<dbReference type="PANTHER" id="PTHR30290">
    <property type="entry name" value="PERIPLASMIC BINDING COMPONENT OF ABC TRANSPORTER"/>
    <property type="match status" value="1"/>
</dbReference>
<keyword evidence="3" id="KW-0813">Transport</keyword>
<evidence type="ECO:0000313" key="6">
    <source>
        <dbReference type="EMBL" id="WDF81692.1"/>
    </source>
</evidence>
<gene>
    <name evidence="6" type="ORF">PQ472_07085</name>
</gene>
<evidence type="ECO:0000256" key="2">
    <source>
        <dbReference type="ARBA" id="ARBA00005695"/>
    </source>
</evidence>
<dbReference type="InterPro" id="IPR000914">
    <property type="entry name" value="SBP_5_dom"/>
</dbReference>
<dbReference type="PIRSF" id="PIRSF002741">
    <property type="entry name" value="MppA"/>
    <property type="match status" value="1"/>
</dbReference>
<feature type="domain" description="Solute-binding protein family 5" evidence="5">
    <location>
        <begin position="81"/>
        <end position="460"/>
    </location>
</feature>
<comment type="similarity">
    <text evidence="2">Belongs to the bacterial solute-binding protein 5 family.</text>
</comment>
<accession>A0ABY7WNA0</accession>
<dbReference type="InterPro" id="IPR039424">
    <property type="entry name" value="SBP_5"/>
</dbReference>
<dbReference type="SUPFAM" id="SSF53850">
    <property type="entry name" value="Periplasmic binding protein-like II"/>
    <property type="match status" value="1"/>
</dbReference>
<evidence type="ECO:0000256" key="3">
    <source>
        <dbReference type="ARBA" id="ARBA00022448"/>
    </source>
</evidence>